<comment type="similarity">
    <text evidence="1 2">Belongs to the UPF0102 family.</text>
</comment>
<dbReference type="Pfam" id="PF02021">
    <property type="entry name" value="UPF0102"/>
    <property type="match status" value="1"/>
</dbReference>
<dbReference type="InterPro" id="IPR011856">
    <property type="entry name" value="tRNA_endonuc-like_dom_sf"/>
</dbReference>
<accession>A0ABD6FES8</accession>
<dbReference type="PANTHER" id="PTHR34039:SF1">
    <property type="entry name" value="UPF0102 PROTEIN YRAN"/>
    <property type="match status" value="1"/>
</dbReference>
<evidence type="ECO:0000256" key="1">
    <source>
        <dbReference type="ARBA" id="ARBA00006738"/>
    </source>
</evidence>
<dbReference type="InterPro" id="IPR011335">
    <property type="entry name" value="Restrct_endonuc-II-like"/>
</dbReference>
<name>A0ABD6FES8_9PSEU</name>
<proteinExistence type="inferred from homology"/>
<reference evidence="3 4" key="1">
    <citation type="journal article" date="2021" name="BMC Genomics">
        <title>Genome-resolved metagenome and metatranscriptome analyses of thermophilic composting reveal key bacterial players and their metabolic interactions.</title>
        <authorList>
            <person name="Braga L.P.P."/>
            <person name="Pereira R.V."/>
            <person name="Martins L.F."/>
            <person name="Moura L.M.S."/>
            <person name="Sanchez F.B."/>
            <person name="Patane J.S.L."/>
            <person name="da Silva A.M."/>
            <person name="Setubal J.C."/>
        </authorList>
    </citation>
    <scope>NUCLEOTIDE SEQUENCE [LARGE SCALE GENOMIC DNA]</scope>
    <source>
        <strain evidence="3">ZC4RG45</strain>
    </source>
</reference>
<dbReference type="PANTHER" id="PTHR34039">
    <property type="entry name" value="UPF0102 PROTEIN YRAN"/>
    <property type="match status" value="1"/>
</dbReference>
<dbReference type="Proteomes" id="UP000249324">
    <property type="component" value="Unassembled WGS sequence"/>
</dbReference>
<dbReference type="Gene3D" id="3.40.1350.10">
    <property type="match status" value="1"/>
</dbReference>
<dbReference type="SUPFAM" id="SSF52980">
    <property type="entry name" value="Restriction endonuclease-like"/>
    <property type="match status" value="1"/>
</dbReference>
<gene>
    <name evidence="3" type="ORF">DIU77_008580</name>
</gene>
<evidence type="ECO:0000313" key="3">
    <source>
        <dbReference type="EMBL" id="MFO7192284.1"/>
    </source>
</evidence>
<dbReference type="NCBIfam" id="NF009150">
    <property type="entry name" value="PRK12497.1-3"/>
    <property type="match status" value="1"/>
</dbReference>
<dbReference type="AlphaFoldDB" id="A0ABD6FES8"/>
<dbReference type="HAMAP" id="MF_00048">
    <property type="entry name" value="UPF0102"/>
    <property type="match status" value="1"/>
</dbReference>
<comment type="caution">
    <text evidence="3">The sequence shown here is derived from an EMBL/GenBank/DDBJ whole genome shotgun (WGS) entry which is preliminary data.</text>
</comment>
<organism evidence="3 4">
    <name type="scientific">Thermocrispum agreste</name>
    <dbReference type="NCBI Taxonomy" id="37925"/>
    <lineage>
        <taxon>Bacteria</taxon>
        <taxon>Bacillati</taxon>
        <taxon>Actinomycetota</taxon>
        <taxon>Actinomycetes</taxon>
        <taxon>Pseudonocardiales</taxon>
        <taxon>Pseudonocardiaceae</taxon>
        <taxon>Thermocrispum</taxon>
    </lineage>
</organism>
<evidence type="ECO:0000256" key="2">
    <source>
        <dbReference type="HAMAP-Rule" id="MF_00048"/>
    </source>
</evidence>
<protein>
    <recommendedName>
        <fullName evidence="2">UPF0102 protein DIU77_008580</fullName>
    </recommendedName>
</protein>
<sequence length="133" mass="14663">MSANLGVAVGPVHERVERQRELARQGERLAAEYLERRGCTLLARNWRCREGELDIVGYDGTSVIVCEVKTRSGLRCGAPAESVTSSKIARIRRAASKWLSTFGVPPVPVRFDVVSVILAPGQRPRIRHIPGAF</sequence>
<dbReference type="NCBIfam" id="NF009154">
    <property type="entry name" value="PRK12497.3-3"/>
    <property type="match status" value="1"/>
</dbReference>
<evidence type="ECO:0000313" key="4">
    <source>
        <dbReference type="Proteomes" id="UP000249324"/>
    </source>
</evidence>
<dbReference type="EMBL" id="QGUI02000086">
    <property type="protein sequence ID" value="MFO7192284.1"/>
    <property type="molecule type" value="Genomic_DNA"/>
</dbReference>
<dbReference type="InterPro" id="IPR003509">
    <property type="entry name" value="UPF0102_YraN-like"/>
</dbReference>
<dbReference type="CDD" id="cd20736">
    <property type="entry name" value="PoNe_Nuclease"/>
    <property type="match status" value="1"/>
</dbReference>